<protein>
    <submittedName>
        <fullName evidence="1">Uncharacterized protein</fullName>
    </submittedName>
</protein>
<comment type="caution">
    <text evidence="1">The sequence shown here is derived from an EMBL/GenBank/DDBJ whole genome shotgun (WGS) entry which is preliminary data.</text>
</comment>
<dbReference type="Proteomes" id="UP000316882">
    <property type="component" value="Unassembled WGS sequence"/>
</dbReference>
<organism evidence="1 2">
    <name type="scientific">Brevibacillus parabrevis</name>
    <dbReference type="NCBI Taxonomy" id="54914"/>
    <lineage>
        <taxon>Bacteria</taxon>
        <taxon>Bacillati</taxon>
        <taxon>Bacillota</taxon>
        <taxon>Bacilli</taxon>
        <taxon>Bacillales</taxon>
        <taxon>Paenibacillaceae</taxon>
        <taxon>Brevibacillus</taxon>
    </lineage>
</organism>
<name>A0A4Y3PMP8_BREPA</name>
<evidence type="ECO:0000313" key="2">
    <source>
        <dbReference type="Proteomes" id="UP000316882"/>
    </source>
</evidence>
<evidence type="ECO:0000313" key="1">
    <source>
        <dbReference type="EMBL" id="GEB31691.1"/>
    </source>
</evidence>
<dbReference type="AlphaFoldDB" id="A0A4Y3PMP8"/>
<dbReference type="RefSeq" id="WP_122964282.1">
    <property type="nucleotide sequence ID" value="NZ_BJMH01000005.1"/>
</dbReference>
<keyword evidence="2" id="KW-1185">Reference proteome</keyword>
<proteinExistence type="predicted"/>
<sequence length="128" mass="15413">MLYEQPKLKLIDSFNSIESILNDKSLTIHEKFTFIKKINDENIKEFSDSNIVFQKIYYFYVVKHMINAEIELFENIKVTLDLDAAILEYVSDRNRRIEIWFLDQKISEYWGEEKDYNNIKALILDSFI</sequence>
<accession>A0A4Y3PMP8</accession>
<reference evidence="1 2" key="1">
    <citation type="submission" date="2019-06" db="EMBL/GenBank/DDBJ databases">
        <title>Whole genome shotgun sequence of Brevibacillus parabrevis NBRC 12334.</title>
        <authorList>
            <person name="Hosoyama A."/>
            <person name="Uohara A."/>
            <person name="Ohji S."/>
            <person name="Ichikawa N."/>
        </authorList>
    </citation>
    <scope>NUCLEOTIDE SEQUENCE [LARGE SCALE GENOMIC DNA]</scope>
    <source>
        <strain evidence="1 2">NBRC 12334</strain>
    </source>
</reference>
<dbReference type="EMBL" id="BJMH01000005">
    <property type="protein sequence ID" value="GEB31691.1"/>
    <property type="molecule type" value="Genomic_DNA"/>
</dbReference>
<gene>
    <name evidence="1" type="ORF">BPA01_12710</name>
</gene>